<protein>
    <recommendedName>
        <fullName evidence="4">glycogen phosphorylase</fullName>
        <ecNumber evidence="4">2.4.1.1</ecNumber>
    </recommendedName>
</protein>
<keyword evidence="7" id="KW-0663">Pyridoxal phosphate</keyword>
<keyword evidence="5" id="KW-0328">Glycosyltransferase</keyword>
<dbReference type="PROSITE" id="PS00102">
    <property type="entry name" value="PHOSPHORYLASE"/>
    <property type="match status" value="1"/>
</dbReference>
<dbReference type="GO" id="GO:0030170">
    <property type="term" value="F:pyridoxal phosphate binding"/>
    <property type="evidence" value="ECO:0007669"/>
    <property type="project" value="InterPro"/>
</dbReference>
<reference evidence="10" key="1">
    <citation type="journal article" date="2014" name="Int. J. Syst. Evol. Microbiol.">
        <title>Complete genome sequence of Corynebacterium casei LMG S-19264T (=DSM 44701T), isolated from a smear-ripened cheese.</title>
        <authorList>
            <consortium name="US DOE Joint Genome Institute (JGI-PGF)"/>
            <person name="Walter F."/>
            <person name="Albersmeier A."/>
            <person name="Kalinowski J."/>
            <person name="Ruckert C."/>
        </authorList>
    </citation>
    <scope>NUCLEOTIDE SEQUENCE</scope>
    <source>
        <strain evidence="10">VKM B-2484</strain>
    </source>
</reference>
<gene>
    <name evidence="10" type="ORF">GCM10017643_35290</name>
</gene>
<evidence type="ECO:0000256" key="7">
    <source>
        <dbReference type="ARBA" id="ARBA00022898"/>
    </source>
</evidence>
<comment type="cofactor">
    <cofactor evidence="2">
        <name>pyridoxal 5'-phosphate</name>
        <dbReference type="ChEBI" id="CHEBI:597326"/>
    </cofactor>
</comment>
<dbReference type="PANTHER" id="PTHR42655:SF1">
    <property type="entry name" value="GLYCOGEN PHOSPHORYLASE"/>
    <property type="match status" value="1"/>
</dbReference>
<reference evidence="10" key="2">
    <citation type="submission" date="2023-01" db="EMBL/GenBank/DDBJ databases">
        <authorList>
            <person name="Sun Q."/>
            <person name="Evtushenko L."/>
        </authorList>
    </citation>
    <scope>NUCLEOTIDE SEQUENCE</scope>
    <source>
        <strain evidence="10">VKM B-2484</strain>
    </source>
</reference>
<keyword evidence="8" id="KW-0119">Carbohydrate metabolism</keyword>
<dbReference type="GO" id="GO:0008184">
    <property type="term" value="F:glycogen phosphorylase activity"/>
    <property type="evidence" value="ECO:0007669"/>
    <property type="project" value="InterPro"/>
</dbReference>
<comment type="similarity">
    <text evidence="3">Belongs to the glycogen phosphorylase family.</text>
</comment>
<name>A0A9W6J9X9_9HYPH</name>
<dbReference type="Pfam" id="PF00343">
    <property type="entry name" value="Phosphorylase"/>
    <property type="match status" value="1"/>
</dbReference>
<dbReference type="EC" id="2.4.1.1" evidence="4"/>
<evidence type="ECO:0000256" key="2">
    <source>
        <dbReference type="ARBA" id="ARBA00001933"/>
    </source>
</evidence>
<dbReference type="RefSeq" id="WP_213375392.1">
    <property type="nucleotide sequence ID" value="NZ_BSFJ01000026.1"/>
</dbReference>
<evidence type="ECO:0000256" key="8">
    <source>
        <dbReference type="ARBA" id="ARBA00023277"/>
    </source>
</evidence>
<comment type="function">
    <text evidence="9">Phosphorylase is an important allosteric enzyme in carbohydrate metabolism. Enzymes from different sources differ in their regulatory mechanisms and in their natural substrates. However, all known phosphorylases share catalytic and structural properties.</text>
</comment>
<keyword evidence="6" id="KW-0808">Transferase</keyword>
<keyword evidence="11" id="KW-1185">Reference proteome</keyword>
<dbReference type="GO" id="GO:0005975">
    <property type="term" value="P:carbohydrate metabolic process"/>
    <property type="evidence" value="ECO:0007669"/>
    <property type="project" value="InterPro"/>
</dbReference>
<evidence type="ECO:0000256" key="6">
    <source>
        <dbReference type="ARBA" id="ARBA00022679"/>
    </source>
</evidence>
<dbReference type="EMBL" id="BSFJ01000026">
    <property type="protein sequence ID" value="GLK73412.1"/>
    <property type="molecule type" value="Genomic_DNA"/>
</dbReference>
<evidence type="ECO:0000256" key="3">
    <source>
        <dbReference type="ARBA" id="ARBA00006047"/>
    </source>
</evidence>
<dbReference type="InterPro" id="IPR011834">
    <property type="entry name" value="Agluc_phsphrylas"/>
</dbReference>
<evidence type="ECO:0000256" key="4">
    <source>
        <dbReference type="ARBA" id="ARBA00012591"/>
    </source>
</evidence>
<dbReference type="Proteomes" id="UP001143370">
    <property type="component" value="Unassembled WGS sequence"/>
</dbReference>
<evidence type="ECO:0000256" key="5">
    <source>
        <dbReference type="ARBA" id="ARBA00022676"/>
    </source>
</evidence>
<evidence type="ECO:0000256" key="9">
    <source>
        <dbReference type="ARBA" id="ARBA00025174"/>
    </source>
</evidence>
<dbReference type="InterPro" id="IPR000811">
    <property type="entry name" value="Glyco_trans_35"/>
</dbReference>
<dbReference type="AlphaFoldDB" id="A0A9W6J9X9"/>
<dbReference type="NCBIfam" id="TIGR02094">
    <property type="entry name" value="more_P_ylases"/>
    <property type="match status" value="1"/>
</dbReference>
<comment type="caution">
    <text evidence="10">The sequence shown here is derived from an EMBL/GenBank/DDBJ whole genome shotgun (WGS) entry which is preliminary data.</text>
</comment>
<dbReference type="PANTHER" id="PTHR42655">
    <property type="entry name" value="GLYCOGEN PHOSPHORYLASE"/>
    <property type="match status" value="1"/>
</dbReference>
<dbReference type="Gene3D" id="3.40.50.2000">
    <property type="entry name" value="Glycogen Phosphorylase B"/>
    <property type="match status" value="3"/>
</dbReference>
<dbReference type="SUPFAM" id="SSF53756">
    <property type="entry name" value="UDP-Glycosyltransferase/glycogen phosphorylase"/>
    <property type="match status" value="1"/>
</dbReference>
<accession>A0A9W6J9X9</accession>
<organism evidence="10 11">
    <name type="scientific">Ancylobacter dichloromethanicus</name>
    <dbReference type="NCBI Taxonomy" id="518825"/>
    <lineage>
        <taxon>Bacteria</taxon>
        <taxon>Pseudomonadati</taxon>
        <taxon>Pseudomonadota</taxon>
        <taxon>Alphaproteobacteria</taxon>
        <taxon>Hyphomicrobiales</taxon>
        <taxon>Xanthobacteraceae</taxon>
        <taxon>Ancylobacter</taxon>
    </lineage>
</organism>
<evidence type="ECO:0000256" key="1">
    <source>
        <dbReference type="ARBA" id="ARBA00001275"/>
    </source>
</evidence>
<dbReference type="InterPro" id="IPR052182">
    <property type="entry name" value="Glycogen/Maltodextrin_Phosph"/>
</dbReference>
<proteinExistence type="inferred from homology"/>
<comment type="catalytic activity">
    <reaction evidence="1">
        <text>[(1-&gt;4)-alpha-D-glucosyl](n) + phosphate = [(1-&gt;4)-alpha-D-glucosyl](n-1) + alpha-D-glucose 1-phosphate</text>
        <dbReference type="Rhea" id="RHEA:41732"/>
        <dbReference type="Rhea" id="RHEA-COMP:9584"/>
        <dbReference type="Rhea" id="RHEA-COMP:9586"/>
        <dbReference type="ChEBI" id="CHEBI:15444"/>
        <dbReference type="ChEBI" id="CHEBI:43474"/>
        <dbReference type="ChEBI" id="CHEBI:58601"/>
        <dbReference type="EC" id="2.4.1.1"/>
    </reaction>
</comment>
<dbReference type="InterPro" id="IPR035090">
    <property type="entry name" value="Pyridoxal_P_attach_site"/>
</dbReference>
<evidence type="ECO:0000313" key="10">
    <source>
        <dbReference type="EMBL" id="GLK73412.1"/>
    </source>
</evidence>
<evidence type="ECO:0000313" key="11">
    <source>
        <dbReference type="Proteomes" id="UP001143370"/>
    </source>
</evidence>
<sequence length="563" mass="62601">MKALEPFLYHTTVAYFSMEIALRPDIHTYSGGLGVLAGDTARSAADLNLPMVFVTLLSREGYVRQELSAGGAQIDKPNPWTPTDSTHPLPAMVAISMEGRSVWIQPRLYRLACPIGHAVPVLLLDTDLDQNAAEDRKITDRLYGGDDAYRLKQDIVLGIGGLLALRALGFSIRTYHLNEGHAALLALQLLRETRRPTDDLAPGGSLYDRGVVREKCVFTTHTPVEAGFDKFDYALIDRVLGDYLEVDELKQLAGQDRLNMTQLALNLSGYVNGVARRHAETTRKMFPGYQIRSITNGVHAHTWTHRALAELHVARFPHWAHEPELLAFADQLADEDVWNAHQVAKSELVEHVRNATGTLMHADVPLIGLARRMTAYKRPDLLFSDLERLMTIAQDQPFQVVLAGLAHPRDEPGHRLIESFHRHIERLAGVVPVAFLPGYDMKLGAAMVSGSDIWLNTPLPPLEASGTSGMKAALNGVLNFSVLDGWWIEGWVEGVTGWAIEGHPPGAGDASALLDKLQSVVLPLYYNDRARWIWMMKQSISKIGATFNSQRMMRRYATEAYMR</sequence>